<dbReference type="InterPro" id="IPR014729">
    <property type="entry name" value="Rossmann-like_a/b/a_fold"/>
</dbReference>
<dbReference type="Pfam" id="PF01467">
    <property type="entry name" value="CTP_transf_like"/>
    <property type="match status" value="1"/>
</dbReference>
<name>U2LZL7_9FIRM</name>
<organism evidence="12 13">
    <name type="scientific">Ruminococcus callidus ATCC 27760</name>
    <dbReference type="NCBI Taxonomy" id="411473"/>
    <lineage>
        <taxon>Bacteria</taxon>
        <taxon>Bacillati</taxon>
        <taxon>Bacillota</taxon>
        <taxon>Clostridia</taxon>
        <taxon>Eubacteriales</taxon>
        <taxon>Oscillospiraceae</taxon>
        <taxon>Ruminococcus</taxon>
    </lineage>
</organism>
<dbReference type="UniPathway" id="UPA00253">
    <property type="reaction ID" value="UER00332"/>
</dbReference>
<dbReference type="NCBIfam" id="TIGR00482">
    <property type="entry name" value="nicotinate (nicotinamide) nucleotide adenylyltransferase"/>
    <property type="match status" value="1"/>
</dbReference>
<dbReference type="GO" id="GO:0009435">
    <property type="term" value="P:NAD+ biosynthetic process"/>
    <property type="evidence" value="ECO:0007669"/>
    <property type="project" value="UniProtKB-UniRule"/>
</dbReference>
<proteinExistence type="inferred from homology"/>
<keyword evidence="8 10" id="KW-0520">NAD</keyword>
<dbReference type="GO" id="GO:0005524">
    <property type="term" value="F:ATP binding"/>
    <property type="evidence" value="ECO:0007669"/>
    <property type="project" value="UniProtKB-KW"/>
</dbReference>
<comment type="function">
    <text evidence="1 10">Catalyzes the reversible adenylation of nicotinate mononucleotide (NaMN) to nicotinic acid adenine dinucleotide (NaAD).</text>
</comment>
<comment type="pathway">
    <text evidence="2 10">Cofactor biosynthesis; NAD(+) biosynthesis; deamido-NAD(+) from nicotinate D-ribonucleotide: step 1/1.</text>
</comment>
<evidence type="ECO:0000259" key="11">
    <source>
        <dbReference type="Pfam" id="PF01467"/>
    </source>
</evidence>
<dbReference type="NCBIfam" id="NF000840">
    <property type="entry name" value="PRK00071.1-3"/>
    <property type="match status" value="1"/>
</dbReference>
<comment type="caution">
    <text evidence="12">The sequence shown here is derived from an EMBL/GenBank/DDBJ whole genome shotgun (WGS) entry which is preliminary data.</text>
</comment>
<dbReference type="SUPFAM" id="SSF52374">
    <property type="entry name" value="Nucleotidylyl transferase"/>
    <property type="match status" value="1"/>
</dbReference>
<dbReference type="Proteomes" id="UP000016662">
    <property type="component" value="Unassembled WGS sequence"/>
</dbReference>
<dbReference type="NCBIfam" id="TIGR00125">
    <property type="entry name" value="cyt_tran_rel"/>
    <property type="match status" value="1"/>
</dbReference>
<evidence type="ECO:0000256" key="1">
    <source>
        <dbReference type="ARBA" id="ARBA00002324"/>
    </source>
</evidence>
<keyword evidence="7 10" id="KW-0067">ATP-binding</keyword>
<dbReference type="CDD" id="cd02165">
    <property type="entry name" value="NMNAT"/>
    <property type="match status" value="1"/>
</dbReference>
<keyword evidence="6 10" id="KW-0547">Nucleotide-binding</keyword>
<keyword evidence="4 10" id="KW-0808">Transferase</keyword>
<evidence type="ECO:0000313" key="13">
    <source>
        <dbReference type="Proteomes" id="UP000016662"/>
    </source>
</evidence>
<dbReference type="STRING" id="411473.RUMCAL_02362"/>
<dbReference type="Gene3D" id="3.40.50.620">
    <property type="entry name" value="HUPs"/>
    <property type="match status" value="1"/>
</dbReference>
<comment type="catalytic activity">
    <reaction evidence="9 10">
        <text>nicotinate beta-D-ribonucleotide + ATP + H(+) = deamido-NAD(+) + diphosphate</text>
        <dbReference type="Rhea" id="RHEA:22860"/>
        <dbReference type="ChEBI" id="CHEBI:15378"/>
        <dbReference type="ChEBI" id="CHEBI:30616"/>
        <dbReference type="ChEBI" id="CHEBI:33019"/>
        <dbReference type="ChEBI" id="CHEBI:57502"/>
        <dbReference type="ChEBI" id="CHEBI:58437"/>
        <dbReference type="EC" id="2.7.7.18"/>
    </reaction>
</comment>
<accession>U2LZL7</accession>
<gene>
    <name evidence="10" type="primary">nadD</name>
    <name evidence="12" type="ORF">RUMCAL_02362</name>
</gene>
<dbReference type="HAMAP" id="MF_00244">
    <property type="entry name" value="NaMN_adenylyltr"/>
    <property type="match status" value="1"/>
</dbReference>
<evidence type="ECO:0000256" key="8">
    <source>
        <dbReference type="ARBA" id="ARBA00023027"/>
    </source>
</evidence>
<evidence type="ECO:0000256" key="7">
    <source>
        <dbReference type="ARBA" id="ARBA00022840"/>
    </source>
</evidence>
<feature type="domain" description="Cytidyltransferase-like" evidence="11">
    <location>
        <begin position="6"/>
        <end position="172"/>
    </location>
</feature>
<sequence>MQRIGLFGGSFNPIHNGHLHLAQTARESLGLDQVVLIPANVSPFKQQNPDMASGADRLAMCRLAAETLPFCTVDGCELERAGVSYTVDTVRLFRNRYPEAELVLLVGSDMFLSFPKWHCWQEILEMAALGVVSRMDGDMAELEAQRAFLLQYGKIFLCPAEVCTVSSTKIRRNRKNHADFSCYLPQKVVQYIVSHNLYA</sequence>
<reference evidence="12 13" key="1">
    <citation type="submission" date="2013-07" db="EMBL/GenBank/DDBJ databases">
        <authorList>
            <person name="Weinstock G."/>
            <person name="Sodergren E."/>
            <person name="Wylie T."/>
            <person name="Fulton L."/>
            <person name="Fulton R."/>
            <person name="Fronick C."/>
            <person name="O'Laughlin M."/>
            <person name="Godfrey J."/>
            <person name="Miner T."/>
            <person name="Herter B."/>
            <person name="Appelbaum E."/>
            <person name="Cordes M."/>
            <person name="Lek S."/>
            <person name="Wollam A."/>
            <person name="Pepin K.H."/>
            <person name="Palsikar V.B."/>
            <person name="Mitreva M."/>
            <person name="Wilson R.K."/>
        </authorList>
    </citation>
    <scope>NUCLEOTIDE SEQUENCE [LARGE SCALE GENOMIC DNA]</scope>
    <source>
        <strain evidence="12 13">ATCC 27760</strain>
    </source>
</reference>
<dbReference type="eggNOG" id="COG1057">
    <property type="taxonomic scope" value="Bacteria"/>
</dbReference>
<keyword evidence="3 10" id="KW-0662">Pyridine nucleotide biosynthesis</keyword>
<dbReference type="RefSeq" id="WP_021680529.1">
    <property type="nucleotide sequence ID" value="NZ_KI260295.1"/>
</dbReference>
<evidence type="ECO:0000313" key="12">
    <source>
        <dbReference type="EMBL" id="ERJ92523.1"/>
    </source>
</evidence>
<evidence type="ECO:0000256" key="5">
    <source>
        <dbReference type="ARBA" id="ARBA00022695"/>
    </source>
</evidence>
<dbReference type="PANTHER" id="PTHR39321">
    <property type="entry name" value="NICOTINATE-NUCLEOTIDE ADENYLYLTRANSFERASE-RELATED"/>
    <property type="match status" value="1"/>
</dbReference>
<evidence type="ECO:0000256" key="9">
    <source>
        <dbReference type="ARBA" id="ARBA00048721"/>
    </source>
</evidence>
<comment type="similarity">
    <text evidence="10">Belongs to the NadD family.</text>
</comment>
<dbReference type="PATRIC" id="fig|411473.3.peg.1960"/>
<dbReference type="PANTHER" id="PTHR39321:SF3">
    <property type="entry name" value="PHOSPHOPANTETHEINE ADENYLYLTRANSFERASE"/>
    <property type="match status" value="1"/>
</dbReference>
<evidence type="ECO:0000256" key="10">
    <source>
        <dbReference type="HAMAP-Rule" id="MF_00244"/>
    </source>
</evidence>
<dbReference type="GO" id="GO:0004515">
    <property type="term" value="F:nicotinate-nucleotide adenylyltransferase activity"/>
    <property type="evidence" value="ECO:0007669"/>
    <property type="project" value="UniProtKB-UniRule"/>
</dbReference>
<keyword evidence="13" id="KW-1185">Reference proteome</keyword>
<evidence type="ECO:0000256" key="2">
    <source>
        <dbReference type="ARBA" id="ARBA00005019"/>
    </source>
</evidence>
<evidence type="ECO:0000256" key="6">
    <source>
        <dbReference type="ARBA" id="ARBA00022741"/>
    </source>
</evidence>
<protein>
    <recommendedName>
        <fullName evidence="10">Probable nicotinate-nucleotide adenylyltransferase</fullName>
        <ecNumber evidence="10">2.7.7.18</ecNumber>
    </recommendedName>
    <alternativeName>
        <fullName evidence="10">Deamido-NAD(+) diphosphorylase</fullName>
    </alternativeName>
    <alternativeName>
        <fullName evidence="10">Deamido-NAD(+) pyrophosphorylase</fullName>
    </alternativeName>
    <alternativeName>
        <fullName evidence="10">Nicotinate mononucleotide adenylyltransferase</fullName>
        <shortName evidence="10">NaMN adenylyltransferase</shortName>
    </alternativeName>
</protein>
<dbReference type="EC" id="2.7.7.18" evidence="10"/>
<dbReference type="HOGENOM" id="CLU_069765_0_1_9"/>
<dbReference type="InterPro" id="IPR004821">
    <property type="entry name" value="Cyt_trans-like"/>
</dbReference>
<evidence type="ECO:0000256" key="4">
    <source>
        <dbReference type="ARBA" id="ARBA00022679"/>
    </source>
</evidence>
<dbReference type="EMBL" id="AWVF01000292">
    <property type="protein sequence ID" value="ERJ92523.1"/>
    <property type="molecule type" value="Genomic_DNA"/>
</dbReference>
<dbReference type="InterPro" id="IPR005248">
    <property type="entry name" value="NadD/NMNAT"/>
</dbReference>
<evidence type="ECO:0000256" key="3">
    <source>
        <dbReference type="ARBA" id="ARBA00022642"/>
    </source>
</evidence>
<dbReference type="AlphaFoldDB" id="U2LZL7"/>
<keyword evidence="5 10" id="KW-0548">Nucleotidyltransferase</keyword>
<dbReference type="OrthoDB" id="5295945at2"/>